<dbReference type="Gene3D" id="2.30.30.750">
    <property type="match status" value="1"/>
</dbReference>
<evidence type="ECO:0000256" key="4">
    <source>
        <dbReference type="ARBA" id="ARBA00038299"/>
    </source>
</evidence>
<dbReference type="InterPro" id="IPR027073">
    <property type="entry name" value="5_3_exoribonuclease"/>
</dbReference>
<evidence type="ECO:0000259" key="6">
    <source>
        <dbReference type="Pfam" id="PF03159"/>
    </source>
</evidence>
<dbReference type="GO" id="GO:0004534">
    <property type="term" value="F:5'-3' RNA exonuclease activity"/>
    <property type="evidence" value="ECO:0007669"/>
    <property type="project" value="TreeGrafter"/>
</dbReference>
<dbReference type="Gene3D" id="1.25.40.1050">
    <property type="match status" value="1"/>
</dbReference>
<dbReference type="Pfam" id="PF18332">
    <property type="entry name" value="XRN1_D1"/>
    <property type="match status" value="1"/>
</dbReference>
<evidence type="ECO:0000256" key="5">
    <source>
        <dbReference type="SAM" id="MobiDB-lite"/>
    </source>
</evidence>
<evidence type="ECO:0000259" key="10">
    <source>
        <dbReference type="Pfam" id="PF18334"/>
    </source>
</evidence>
<dbReference type="PANTHER" id="PTHR12341:SF7">
    <property type="entry name" value="5'-3' EXORIBONUCLEASE 1"/>
    <property type="match status" value="1"/>
</dbReference>
<dbReference type="Gene3D" id="2.170.260.40">
    <property type="match status" value="1"/>
</dbReference>
<feature type="compositionally biased region" description="Basic and acidic residues" evidence="5">
    <location>
        <begin position="568"/>
        <end position="577"/>
    </location>
</feature>
<dbReference type="InterPro" id="IPR040992">
    <property type="entry name" value="XRN1_D1"/>
</dbReference>
<dbReference type="InterPro" id="IPR041106">
    <property type="entry name" value="XRN1_D2_D3"/>
</dbReference>
<dbReference type="InterPro" id="IPR047007">
    <property type="entry name" value="XRN1_D1_sf"/>
</dbReference>
<feature type="compositionally biased region" description="Gly residues" evidence="5">
    <location>
        <begin position="1469"/>
        <end position="1479"/>
    </location>
</feature>
<keyword evidence="3" id="KW-0269">Exonuclease</keyword>
<dbReference type="Pfam" id="PF18129">
    <property type="entry name" value="SH3_12"/>
    <property type="match status" value="1"/>
</dbReference>
<sequence length="1516" mass="178038">MGIPKFFRWLVRRYPMILADIKEENDVPPIDNLYLDLNGVVHNATHSNDPKKLERISKAKDFEVIWAEVVQYIDDIIHLVKPKEMIMFAVDGVAPRAKMNQQRSRRFKTAQERHELKKLADDALIEQDPELQVSDMFDVNSISPGTDFMVELNRKLDYYIQHKINTDPLYSKIKIILSGSDVPGEGEHKIMEYIREYKNSDYYHEGTRHCIYGQDADLIMLSLLSHEPNFTIIREEVKYKREQVEGIVRNEFIMTNNFQLLYLPVLRQYLDMEFKPVIEKLELEYNLERVIDDIIFFCFFVGNDFLPSLSVLDIAEASVDTLFEIYKTTLSDIGDYVTENGLIYWDRAEKLIEGLASHELDVLHSRMKKIMNFEKRAEDQEAQFFKGVQRIQYFKLKEKKHELIKQKKQNLVDRLVKEGKDKEYKRNKVANRPRELVKMKLEIKKKDKALKKRRDNDGQEYQSNSQKLPFGFIKTGSSDSSDNDNWLEEDYHEKPEESEELAEINQKPDGPDDATVKEEKKESKKEQVVEKAPENPEEGKTEAKKAPEDSKATGEDQEETIDTNVDTKNPEESKDFFDGDGELSDLDIKDLDDSDVSDVDIEELAEIEEGVEGSLNKDMIVQLKIAEESRRKNQSFVKNLCERYKENPNSAKAYYYKEKVDFDVYTIVGKECRNEMLREYLIGMQWVLFYYYRGVQHWGFYYKYHYPPMISDITNITELLGGTSTIENFDSCTSENRPFYPFEQLLTILPPDSIQNLLPKCYYDNFIENPTFKEFYPLTFDMDLNGRSMPWEAIVLIPFIDEKVLIAYEKQLSEEGKLVMEQKDIDRNKRGIQKMYYKEQTLSSFPIPEPEFHGFNFGEKNHCKIVEQPPDNEEYIGVHFIDYKMTHTKLVEDYPTLENLHISKVALLPRNMKGTRFEIPQVYIDHEWVKDFNITKLAKEFVSRKREAVYIDYPFKREAFVYSIISHDEYYDVYNSWLAGTDRRLIQETTDQQWYEATSNCDRALNAFNISCPKIDVIVGINRVTGVNWNQYTNTYEKEYKPEVEYFPLQMLSFDREDSHYLNLTKRIQEPLSRFETYRKVMLCDENFFGLTAMIKGPTPDGELNSNFRYYDVSINTKKEQSKIRDLFFAKNIIQKKMMHETKFSSIDHIAKRIRKSFQVINRITSSIFIKYVENGEKKTVDIGLKLRNNNKKLHIPIDVVYSEKVNKYTNYPEQFWGFSDKAERVIYDYLTTFPWLQDYIDARAHHEAGMRNNSYSSKDNRLNRLEDAMPFIETEEERVLELNRLTEWLSNCELANRSFVPAGFRFLSIESRDEIEKQLEEKKQEKSSKIPSELTKVDPRCIFAEMYPFWNGPFKYEVKSFRFGDRVANIDTSRRKYIPFGDIGTVVGYTLDKVIVRFDEPNVTLTDVHDTCPPYTGAVVAPNSLINLTHQAELKLQTKDKQNIRQAPPSKGKGGYQKNYREGPPQGKKGGYGQGKGHYGPSHGKEETKDSRGYTSYGKFNPKDRKRNKKNYEWA</sequence>
<feature type="compositionally biased region" description="Basic and acidic residues" evidence="5">
    <location>
        <begin position="1484"/>
        <end position="1493"/>
    </location>
</feature>
<evidence type="ECO:0000259" key="7">
    <source>
        <dbReference type="Pfam" id="PF17846"/>
    </source>
</evidence>
<dbReference type="Proteomes" id="UP001295684">
    <property type="component" value="Unassembled WGS sequence"/>
</dbReference>
<feature type="domain" description="Xrn1 N-terminal" evidence="6">
    <location>
        <begin position="1"/>
        <end position="236"/>
    </location>
</feature>
<dbReference type="Pfam" id="PF17846">
    <property type="entry name" value="XRN_M"/>
    <property type="match status" value="2"/>
</dbReference>
<evidence type="ECO:0000313" key="11">
    <source>
        <dbReference type="EMBL" id="CAI2359350.1"/>
    </source>
</evidence>
<dbReference type="InterPro" id="IPR004859">
    <property type="entry name" value="Xrn1_N"/>
</dbReference>
<keyword evidence="2" id="KW-0378">Hydrolase</keyword>
<dbReference type="GO" id="GO:0005634">
    <property type="term" value="C:nucleus"/>
    <property type="evidence" value="ECO:0007669"/>
    <property type="project" value="TreeGrafter"/>
</dbReference>
<feature type="domain" description="Xrn1 helical" evidence="7">
    <location>
        <begin position="537"/>
        <end position="840"/>
    </location>
</feature>
<dbReference type="Gene3D" id="3.40.50.12390">
    <property type="match status" value="2"/>
</dbReference>
<proteinExistence type="inferred from homology"/>
<gene>
    <name evidence="11" type="ORF">ECRASSUSDP1_LOCUS638</name>
</gene>
<feature type="domain" description="Xrn1 helical" evidence="7">
    <location>
        <begin position="285"/>
        <end position="435"/>
    </location>
</feature>
<evidence type="ECO:0000313" key="12">
    <source>
        <dbReference type="Proteomes" id="UP001295684"/>
    </source>
</evidence>
<dbReference type="Pfam" id="PF03159">
    <property type="entry name" value="XRN_N"/>
    <property type="match status" value="1"/>
</dbReference>
<name>A0AAD1TZS8_EUPCR</name>
<feature type="domain" description="5'-3' exoribonuclease 1 SH3-like" evidence="8">
    <location>
        <begin position="1361"/>
        <end position="1428"/>
    </location>
</feature>
<dbReference type="InterPro" id="IPR041412">
    <property type="entry name" value="Xrn1_helical"/>
</dbReference>
<keyword evidence="1" id="KW-0540">Nuclease</keyword>
<feature type="domain" description="Exoribonuclease Xrn1 D2/D3" evidence="10">
    <location>
        <begin position="1126"/>
        <end position="1282"/>
    </location>
</feature>
<dbReference type="InterPro" id="IPR047008">
    <property type="entry name" value="XRN1_SH3_sf"/>
</dbReference>
<protein>
    <submittedName>
        <fullName evidence="11">Uncharacterized protein</fullName>
    </submittedName>
</protein>
<dbReference type="CDD" id="cd18673">
    <property type="entry name" value="PIN_XRN1-2-like"/>
    <property type="match status" value="1"/>
</dbReference>
<evidence type="ECO:0000259" key="8">
    <source>
        <dbReference type="Pfam" id="PF18129"/>
    </source>
</evidence>
<dbReference type="InterPro" id="IPR041385">
    <property type="entry name" value="SH3_12"/>
</dbReference>
<dbReference type="GO" id="GO:0003723">
    <property type="term" value="F:RNA binding"/>
    <property type="evidence" value="ECO:0007669"/>
    <property type="project" value="TreeGrafter"/>
</dbReference>
<evidence type="ECO:0000256" key="2">
    <source>
        <dbReference type="ARBA" id="ARBA00022801"/>
    </source>
</evidence>
<dbReference type="Pfam" id="PF18334">
    <property type="entry name" value="XRN1_D2_D3"/>
    <property type="match status" value="1"/>
</dbReference>
<dbReference type="GO" id="GO:0000956">
    <property type="term" value="P:nuclear-transcribed mRNA catabolic process"/>
    <property type="evidence" value="ECO:0007669"/>
    <property type="project" value="TreeGrafter"/>
</dbReference>
<feature type="domain" description="5'-3' exoribonuclease 1 D1" evidence="9">
    <location>
        <begin position="933"/>
        <end position="1052"/>
    </location>
</feature>
<keyword evidence="12" id="KW-1185">Reference proteome</keyword>
<dbReference type="EMBL" id="CAMPGE010000598">
    <property type="protein sequence ID" value="CAI2359350.1"/>
    <property type="molecule type" value="Genomic_DNA"/>
</dbReference>
<comment type="similarity">
    <text evidence="4">Belongs to the 5'-3' exonuclease family.</text>
</comment>
<organism evidence="11 12">
    <name type="scientific">Euplotes crassus</name>
    <dbReference type="NCBI Taxonomy" id="5936"/>
    <lineage>
        <taxon>Eukaryota</taxon>
        <taxon>Sar</taxon>
        <taxon>Alveolata</taxon>
        <taxon>Ciliophora</taxon>
        <taxon>Intramacronucleata</taxon>
        <taxon>Spirotrichea</taxon>
        <taxon>Hypotrichia</taxon>
        <taxon>Euplotida</taxon>
        <taxon>Euplotidae</taxon>
        <taxon>Moneuplotes</taxon>
    </lineage>
</organism>
<accession>A0AAD1TZS8</accession>
<feature type="region of interest" description="Disordered" evidence="5">
    <location>
        <begin position="1438"/>
        <end position="1516"/>
    </location>
</feature>
<comment type="caution">
    <text evidence="11">The sequence shown here is derived from an EMBL/GenBank/DDBJ whole genome shotgun (WGS) entry which is preliminary data.</text>
</comment>
<dbReference type="PANTHER" id="PTHR12341">
    <property type="entry name" value="5'-&gt;3' EXORIBONUCLEASE"/>
    <property type="match status" value="1"/>
</dbReference>
<evidence type="ECO:0000256" key="1">
    <source>
        <dbReference type="ARBA" id="ARBA00022722"/>
    </source>
</evidence>
<evidence type="ECO:0000256" key="3">
    <source>
        <dbReference type="ARBA" id="ARBA00022839"/>
    </source>
</evidence>
<reference evidence="11" key="1">
    <citation type="submission" date="2023-07" db="EMBL/GenBank/DDBJ databases">
        <authorList>
            <consortium name="AG Swart"/>
            <person name="Singh M."/>
            <person name="Singh A."/>
            <person name="Seah K."/>
            <person name="Emmerich C."/>
        </authorList>
    </citation>
    <scope>NUCLEOTIDE SEQUENCE</scope>
    <source>
        <strain evidence="11">DP1</strain>
    </source>
</reference>
<evidence type="ECO:0000259" key="9">
    <source>
        <dbReference type="Pfam" id="PF18332"/>
    </source>
</evidence>
<feature type="region of interest" description="Disordered" evidence="5">
    <location>
        <begin position="447"/>
        <end position="591"/>
    </location>
</feature>
<feature type="compositionally biased region" description="Basic and acidic residues" evidence="5">
    <location>
        <begin position="514"/>
        <end position="554"/>
    </location>
</feature>